<feature type="compositionally biased region" description="Acidic residues" evidence="1">
    <location>
        <begin position="464"/>
        <end position="473"/>
    </location>
</feature>
<feature type="compositionally biased region" description="Pro residues" evidence="1">
    <location>
        <begin position="654"/>
        <end position="664"/>
    </location>
</feature>
<feature type="compositionally biased region" description="Basic residues" evidence="1">
    <location>
        <begin position="320"/>
        <end position="329"/>
    </location>
</feature>
<feature type="compositionally biased region" description="Basic and acidic residues" evidence="1">
    <location>
        <begin position="200"/>
        <end position="210"/>
    </location>
</feature>
<feature type="compositionally biased region" description="Acidic residues" evidence="1">
    <location>
        <begin position="340"/>
        <end position="349"/>
    </location>
</feature>
<accession>A0A6A6WMK9</accession>
<reference evidence="2" key="1">
    <citation type="journal article" date="2020" name="Stud. Mycol.">
        <title>101 Dothideomycetes genomes: a test case for predicting lifestyles and emergence of pathogens.</title>
        <authorList>
            <person name="Haridas S."/>
            <person name="Albert R."/>
            <person name="Binder M."/>
            <person name="Bloem J."/>
            <person name="Labutti K."/>
            <person name="Salamov A."/>
            <person name="Andreopoulos B."/>
            <person name="Baker S."/>
            <person name="Barry K."/>
            <person name="Bills G."/>
            <person name="Bluhm B."/>
            <person name="Cannon C."/>
            <person name="Castanera R."/>
            <person name="Culley D."/>
            <person name="Daum C."/>
            <person name="Ezra D."/>
            <person name="Gonzalez J."/>
            <person name="Henrissat B."/>
            <person name="Kuo A."/>
            <person name="Liang C."/>
            <person name="Lipzen A."/>
            <person name="Lutzoni F."/>
            <person name="Magnuson J."/>
            <person name="Mondo S."/>
            <person name="Nolan M."/>
            <person name="Ohm R."/>
            <person name="Pangilinan J."/>
            <person name="Park H.-J."/>
            <person name="Ramirez L."/>
            <person name="Alfaro M."/>
            <person name="Sun H."/>
            <person name="Tritt A."/>
            <person name="Yoshinaga Y."/>
            <person name="Zwiers L.-H."/>
            <person name="Turgeon B."/>
            <person name="Goodwin S."/>
            <person name="Spatafora J."/>
            <person name="Crous P."/>
            <person name="Grigoriev I."/>
        </authorList>
    </citation>
    <scope>NUCLEOTIDE SEQUENCE</scope>
    <source>
        <strain evidence="2">CBS 121739</strain>
    </source>
</reference>
<dbReference type="AlphaFoldDB" id="A0A6A6WMK9"/>
<keyword evidence="3" id="KW-1185">Reference proteome</keyword>
<protein>
    <submittedName>
        <fullName evidence="2">Uncharacterized protein</fullName>
    </submittedName>
</protein>
<feature type="region of interest" description="Disordered" evidence="1">
    <location>
        <begin position="191"/>
        <end position="210"/>
    </location>
</feature>
<feature type="compositionally biased region" description="Basic and acidic residues" evidence="1">
    <location>
        <begin position="689"/>
        <end position="698"/>
    </location>
</feature>
<feature type="compositionally biased region" description="Low complexity" evidence="1">
    <location>
        <begin position="627"/>
        <end position="653"/>
    </location>
</feature>
<feature type="compositionally biased region" description="Basic residues" evidence="1">
    <location>
        <begin position="451"/>
        <end position="460"/>
    </location>
</feature>
<feature type="compositionally biased region" description="Basic and acidic residues" evidence="1">
    <location>
        <begin position="289"/>
        <end position="302"/>
    </location>
</feature>
<sequence>MGNASSMPPPIIAVPGPYANYPIADYHEGDEICPPFYYRPQPGGQRFQPAPPQPPYDPSFYGQANHHLPYNPQHPPPRAHLYPRARRDAGFVEELPDSDADDHPRQPPPRAPRFTKAEMDTYPHAQAAAATSTNRNTAGDPFVDACICPGTCKCRGNGKKISYRGRDSRTGEALSGTIRVGDFDGTQAARKAARRKKKAKQSERERAERMEEGIGGIREAVEKGNRGVETAMENLPRRLREAFEHAVQGGGGDGGDEGEMVEGRGRNGVPSPHWGLRGRGGYAGAECHDGDAFGERDQHDMYRPPPMRSGMGALRDPRYQKRPPGRRQARNAFDDHQFESDDDDSYDEEPFVDHHKGRDGAFGHEDHRARGRAAHRGFGRGTRGLDGMRRMQSRMGGPHGGRRDHIHVHDHVNAEHGDKDMFGGRLRGGRMDDDWSTESSDHFVGKGGGGRCRRGRNMRKHGGDEDDWDDDGDDAAKPPKHTNPPPDPKTTDPQPTPQAAPPPPPPEDPSPKSPPAVNPPTPNTTPPQHAQQTNPYPIPSYPHPTHPFPPNPYNPNPRPGSYPQPPPYQTYPTAPANPNYTIPAQPTNLQRPPYPQQTHFFDQQQGVAPGTTLRGTANQYPYPYPYPYQTQYQNQHQHQYPNLYPNPNQHPNQHPNPYPNPNPNLNPYQAQATRREARMDEDADADPDADAKMGREGGENQQDEWDEGRSGEGGDGDEGKGESPDGREGGERRGVGRNERRADSGREQDERRGFMWGGREGERARKGKGGGVKDV</sequence>
<feature type="region of interest" description="Disordered" evidence="1">
    <location>
        <begin position="432"/>
        <end position="775"/>
    </location>
</feature>
<feature type="compositionally biased region" description="Low complexity" evidence="1">
    <location>
        <begin position="526"/>
        <end position="535"/>
    </location>
</feature>
<feature type="region of interest" description="Disordered" evidence="1">
    <location>
        <begin position="247"/>
        <end position="274"/>
    </location>
</feature>
<evidence type="ECO:0000313" key="3">
    <source>
        <dbReference type="Proteomes" id="UP000799437"/>
    </source>
</evidence>
<dbReference type="RefSeq" id="XP_033605710.1">
    <property type="nucleotide sequence ID" value="XM_033747866.1"/>
</dbReference>
<feature type="compositionally biased region" description="Basic and acidic residues" evidence="1">
    <location>
        <begin position="432"/>
        <end position="444"/>
    </location>
</feature>
<dbReference type="PRINTS" id="PR01217">
    <property type="entry name" value="PRICHEXTENSN"/>
</dbReference>
<feature type="region of interest" description="Disordered" evidence="1">
    <location>
        <begin position="94"/>
        <end position="116"/>
    </location>
</feature>
<dbReference type="EMBL" id="ML996565">
    <property type="protein sequence ID" value="KAF2763259.1"/>
    <property type="molecule type" value="Genomic_DNA"/>
</dbReference>
<proteinExistence type="predicted"/>
<feature type="compositionally biased region" description="Low complexity" evidence="1">
    <location>
        <begin position="39"/>
        <end position="48"/>
    </location>
</feature>
<dbReference type="GeneID" id="54488920"/>
<gene>
    <name evidence="2" type="ORF">EJ05DRAFT_506874</name>
</gene>
<evidence type="ECO:0000313" key="2">
    <source>
        <dbReference type="EMBL" id="KAF2763259.1"/>
    </source>
</evidence>
<feature type="region of interest" description="Disordered" evidence="1">
    <location>
        <begin position="34"/>
        <end position="81"/>
    </location>
</feature>
<dbReference type="Proteomes" id="UP000799437">
    <property type="component" value="Unassembled WGS sequence"/>
</dbReference>
<feature type="compositionally biased region" description="Pro residues" evidence="1">
    <location>
        <begin position="481"/>
        <end position="525"/>
    </location>
</feature>
<feature type="compositionally biased region" description="Pro residues" evidence="1">
    <location>
        <begin position="536"/>
        <end position="569"/>
    </location>
</feature>
<organism evidence="2 3">
    <name type="scientific">Pseudovirgaria hyperparasitica</name>
    <dbReference type="NCBI Taxonomy" id="470096"/>
    <lineage>
        <taxon>Eukaryota</taxon>
        <taxon>Fungi</taxon>
        <taxon>Dikarya</taxon>
        <taxon>Ascomycota</taxon>
        <taxon>Pezizomycotina</taxon>
        <taxon>Dothideomycetes</taxon>
        <taxon>Dothideomycetes incertae sedis</taxon>
        <taxon>Acrospermales</taxon>
        <taxon>Acrospermaceae</taxon>
        <taxon>Pseudovirgaria</taxon>
    </lineage>
</organism>
<feature type="region of interest" description="Disordered" evidence="1">
    <location>
        <begin position="289"/>
        <end position="349"/>
    </location>
</feature>
<evidence type="ECO:0000256" key="1">
    <source>
        <dbReference type="SAM" id="MobiDB-lite"/>
    </source>
</evidence>
<name>A0A6A6WMK9_9PEZI</name>
<feature type="compositionally biased region" description="Basic and acidic residues" evidence="1">
    <location>
        <begin position="707"/>
        <end position="764"/>
    </location>
</feature>
<feature type="compositionally biased region" description="Polar residues" evidence="1">
    <location>
        <begin position="579"/>
        <end position="606"/>
    </location>
</feature>